<dbReference type="PANTHER" id="PTHR35004">
    <property type="entry name" value="TRANSPOSASE RV3428C-RELATED"/>
    <property type="match status" value="1"/>
</dbReference>
<comment type="caution">
    <text evidence="2">The sequence shown here is derived from an EMBL/GenBank/DDBJ whole genome shotgun (WGS) entry which is preliminary data.</text>
</comment>
<organism evidence="2 3">
    <name type="scientific">Streptomyces tropicalis</name>
    <dbReference type="NCBI Taxonomy" id="3034234"/>
    <lineage>
        <taxon>Bacteria</taxon>
        <taxon>Bacillati</taxon>
        <taxon>Actinomycetota</taxon>
        <taxon>Actinomycetes</taxon>
        <taxon>Kitasatosporales</taxon>
        <taxon>Streptomycetaceae</taxon>
        <taxon>Streptomyces</taxon>
    </lineage>
</organism>
<dbReference type="Proteomes" id="UP001221150">
    <property type="component" value="Unassembled WGS sequence"/>
</dbReference>
<dbReference type="EMBL" id="JARJBB010000007">
    <property type="protein sequence ID" value="MDF3300137.1"/>
    <property type="molecule type" value="Genomic_DNA"/>
</dbReference>
<dbReference type="RefSeq" id="WP_276109689.1">
    <property type="nucleotide sequence ID" value="NZ_JARJBB010000007.1"/>
</dbReference>
<dbReference type="InterPro" id="IPR001584">
    <property type="entry name" value="Integrase_cat-core"/>
</dbReference>
<dbReference type="NCBIfam" id="NF033546">
    <property type="entry name" value="transpos_IS21"/>
    <property type="match status" value="1"/>
</dbReference>
<feature type="domain" description="Integrase catalytic" evidence="1">
    <location>
        <begin position="154"/>
        <end position="277"/>
    </location>
</feature>
<evidence type="ECO:0000313" key="3">
    <source>
        <dbReference type="Proteomes" id="UP001221150"/>
    </source>
</evidence>
<keyword evidence="3" id="KW-1185">Reference proteome</keyword>
<name>A0ABT6A658_9ACTN</name>
<protein>
    <submittedName>
        <fullName evidence="2">IS21 family transposase</fullName>
    </submittedName>
</protein>
<dbReference type="PANTHER" id="PTHR35004:SF8">
    <property type="entry name" value="TRANSPOSASE RV3428C-RELATED"/>
    <property type="match status" value="1"/>
</dbReference>
<accession>A0ABT6A658</accession>
<gene>
    <name evidence="2" type="primary">istA</name>
    <name evidence="2" type="ORF">P3H78_16195</name>
</gene>
<evidence type="ECO:0000259" key="1">
    <source>
        <dbReference type="PROSITE" id="PS50994"/>
    </source>
</evidence>
<proteinExistence type="predicted"/>
<reference evidence="2 3" key="1">
    <citation type="submission" date="2023-03" db="EMBL/GenBank/DDBJ databases">
        <title>Draft genome sequence of Streptomyces sp. K1PA1 isolated from peat swamp forest in Thailand.</title>
        <authorList>
            <person name="Klaysubun C."/>
            <person name="Duangmal K."/>
        </authorList>
    </citation>
    <scope>NUCLEOTIDE SEQUENCE [LARGE SCALE GENOMIC DNA]</scope>
    <source>
        <strain evidence="2 3">K1PA1</strain>
    </source>
</reference>
<sequence>MALPIADAAASIRFAAREAVLALSRAELFASIRRDLREDPQLFQRQVAERYGVHWRTVRRAVSSAVPPERKAGWQRASVLNPAKDWIDAMLREDLSAPRKQRHTVKRIFERLTSEHAFTEASYSSVRVYVGQRRPQILAEEREKAKHLEGMVPQVHLPGEEAEVDFADVWVRVRGQAVKCALFTLRLSFSGKAVHRVFATQAQEAFLEGHVEAFRALGGVPVRHIRYDNLKDAVRSVCWGRSRVENERWTSFRSHYGFKAFYCMPGIDGAHEKGGVE</sequence>
<evidence type="ECO:0000313" key="2">
    <source>
        <dbReference type="EMBL" id="MDF3300137.1"/>
    </source>
</evidence>
<dbReference type="PROSITE" id="PS50994">
    <property type="entry name" value="INTEGRASE"/>
    <property type="match status" value="1"/>
</dbReference>